<dbReference type="HAMAP" id="MF_00652">
    <property type="entry name" value="UPF0246"/>
    <property type="match status" value="1"/>
</dbReference>
<dbReference type="Pfam" id="PF03883">
    <property type="entry name" value="H2O2_YaaD"/>
    <property type="match status" value="1"/>
</dbReference>
<comment type="similarity">
    <text evidence="1">Belongs to the UPF0246 family.</text>
</comment>
<accession>A0A543KHA9</accession>
<evidence type="ECO:0000313" key="4">
    <source>
        <dbReference type="Proteomes" id="UP000320582"/>
    </source>
</evidence>
<dbReference type="OrthoDB" id="9777133at2"/>
<evidence type="ECO:0000256" key="2">
    <source>
        <dbReference type="SAM" id="MobiDB-lite"/>
    </source>
</evidence>
<protein>
    <recommendedName>
        <fullName evidence="1">UPF0246 protein BD293_3139</fullName>
    </recommendedName>
</protein>
<dbReference type="Proteomes" id="UP000320582">
    <property type="component" value="Unassembled WGS sequence"/>
</dbReference>
<sequence>MLVVLSPAKKLDWSPKGAPRALTSPDFQEDAVTLAQEARKIGADGLKRLMKISDKLAELNLARFESFAAQPDTNATRPAIHAFAGDTYTGLDSASLDADALDWAEGHLRILSGLYGLLRPFDAMQPYRLEMGSRLHTAQGKSLYEYWGTRISDALNAAAAQTGAQVVVNCASQEYFGAVARDALKPRVVTPVFKEQRDGEDPQIISFYAKKARGAMARYIVENRLTDPDALLEFDTAGYRHAPELSQPDQPVFLRPLHTQPSGMENPGGA</sequence>
<dbReference type="RefSeq" id="WP_142083151.1">
    <property type="nucleotide sequence ID" value="NZ_VFPT01000001.1"/>
</dbReference>
<dbReference type="PANTHER" id="PTHR30283:SF4">
    <property type="entry name" value="PEROXIDE STRESS RESISTANCE PROTEIN YAAA"/>
    <property type="match status" value="1"/>
</dbReference>
<comment type="caution">
    <text evidence="3">The sequence shown here is derived from an EMBL/GenBank/DDBJ whole genome shotgun (WGS) entry which is preliminary data.</text>
</comment>
<gene>
    <name evidence="3" type="ORF">BD293_3139</name>
</gene>
<dbReference type="NCBIfam" id="NF002542">
    <property type="entry name" value="PRK02101.1-3"/>
    <property type="match status" value="1"/>
</dbReference>
<name>A0A543KHA9_9RHOB</name>
<evidence type="ECO:0000256" key="1">
    <source>
        <dbReference type="HAMAP-Rule" id="MF_00652"/>
    </source>
</evidence>
<organism evidence="3 4">
    <name type="scientific">Roseinatronobacter monicus</name>
    <dbReference type="NCBI Taxonomy" id="393481"/>
    <lineage>
        <taxon>Bacteria</taxon>
        <taxon>Pseudomonadati</taxon>
        <taxon>Pseudomonadota</taxon>
        <taxon>Alphaproteobacteria</taxon>
        <taxon>Rhodobacterales</taxon>
        <taxon>Paracoccaceae</taxon>
        <taxon>Roseinatronobacter</taxon>
    </lineage>
</organism>
<proteinExistence type="inferred from homology"/>
<dbReference type="InterPro" id="IPR005583">
    <property type="entry name" value="YaaA"/>
</dbReference>
<dbReference type="EMBL" id="VFPT01000001">
    <property type="protein sequence ID" value="TQM94460.1"/>
    <property type="molecule type" value="Genomic_DNA"/>
</dbReference>
<evidence type="ECO:0000313" key="3">
    <source>
        <dbReference type="EMBL" id="TQM94460.1"/>
    </source>
</evidence>
<dbReference type="GO" id="GO:0033194">
    <property type="term" value="P:response to hydroperoxide"/>
    <property type="evidence" value="ECO:0007669"/>
    <property type="project" value="TreeGrafter"/>
</dbReference>
<keyword evidence="4" id="KW-1185">Reference proteome</keyword>
<dbReference type="AlphaFoldDB" id="A0A543KHA9"/>
<reference evidence="3 4" key="1">
    <citation type="submission" date="2019-06" db="EMBL/GenBank/DDBJ databases">
        <title>Genomic Encyclopedia of Archaeal and Bacterial Type Strains, Phase II (KMG-II): from individual species to whole genera.</title>
        <authorList>
            <person name="Goeker M."/>
        </authorList>
    </citation>
    <scope>NUCLEOTIDE SEQUENCE [LARGE SCALE GENOMIC DNA]</scope>
    <source>
        <strain evidence="3 4">DSM 18423</strain>
    </source>
</reference>
<dbReference type="GO" id="GO:0005829">
    <property type="term" value="C:cytosol"/>
    <property type="evidence" value="ECO:0007669"/>
    <property type="project" value="TreeGrafter"/>
</dbReference>
<dbReference type="PANTHER" id="PTHR30283">
    <property type="entry name" value="PEROXIDE STRESS RESPONSE PROTEIN YAAA"/>
    <property type="match status" value="1"/>
</dbReference>
<feature type="region of interest" description="Disordered" evidence="2">
    <location>
        <begin position="244"/>
        <end position="270"/>
    </location>
</feature>